<keyword evidence="2" id="KW-0009">Actin-binding</keyword>
<feature type="region of interest" description="Disordered" evidence="3">
    <location>
        <begin position="277"/>
        <end position="320"/>
    </location>
</feature>
<evidence type="ECO:0000256" key="1">
    <source>
        <dbReference type="ARBA" id="ARBA00006993"/>
    </source>
</evidence>
<sequence length="1530" mass="168172">MPISRYEIRNEYSLADPELYRAADKDDPEALLEGVAMAGLVGVLRQLGDLAEFAADIFHNLHEDVMATAARGHTLAVRVQQLETEIPTVERAFLSQIDHSSFFYHPGVDWHPNLQLDKNLVTQGDLPRFIMDSYEECREPPRLFLLDKFDVAGAGACQKRYTDPSFFKVETSEMTSADIQREKKLRKAKKKGPRWRNREAPEVLPTSHTKLHQLFLEERVENGVSTPSRRAKLKRRLNGFPFNSKTGKSYMENLLKSPSPDHKVLHDMTVDSPQLKWTTNDHEESGSDIFEFKPVKPDRERGGRKRSTPSSPDREGFVLNPPMYDSDESPIDDNICEAPSSHPIIATDGISAALDKVAGEKVVAVDAESKREGSLTGYESDDIASEIDNYVDAPSTMESEMDRDSDLRMKSDNTSLIKMESLITDAYEEPLHSRSSDSQSTGDSMMSDAGNNSSTKEICSFSSDSPSISAEKPQSESFSTNGFQCTDIHVNERVDASSYQEIADDDFPVDHLSRPVVSDDTCSETDAITNHRSESEQVSSSLCNDGSIPPLMHSDLDEVVRKFTKSDEKVSTLDDEDENTDPVIGPPHVVSDGPCIETNAITNQRSEFEQVTSTLCINGSMSTSELSDLEEVVGDRKVEAPGLDDMVPTLDDKEKKINLVINPTFSPSACISGLQSEDDLSRSSDGEQLVDEPNSESVPRLSTQHDIYHHTTDSSVKTSSNLLHEDESDGEDRAWEDDATSALNIPYVLPTNGTLEAMSSENLIPGKLEDEVPEVPENSLSDYPDAAHNGDNIEPRRDNLIDVLGDEDSNVSTDSPNQFPCIMEASLGKGLEETSLASVGTLNVEDNYSNSSIDRHISLENLKLSHLVNSPDRSMEGLDAYEEVVIPEEETIVNETLPFGDPEPCDVVGLVGTGISYHVFPSDSEALERSHCTSEDLEEPAGTSETVEMNGISLCSDSNAQEVTEIAISADPKPANEIHVLLNKSGLEADTFNTVDITSPVPAISDDASLSKLEDEYDDFFVDSGIDELKNYKNCPSEGESDLVEKVDPTEASAPTFGTIVCTAVDNDHPKSELSGLVPNSHLDLEFDHNLEFVHAATSQSPAEQCGLDREQELFNESGLENDVPDASSLPVDQHFLNPVEISSELSPLLPITVSSLGNGLSPPSIPEFSRLSNNELNVPRYPKDPLSSISPPSNPFLEANQINLSDLPPLPPLPPVQWRMGKLQHDLPSAEEEMIRNEQSFSHLIVPTAPTDDVDSTLSAKSTHDGSSQLTVSTDDINSSCEDMKDSLTVLAAETTSKEEHLDNSSSSLEDKTLHETTDHPPKIENKPQLLATSKEEHLENSSSSLEAKTLHEATDHPPKIDDQPQLLATSKEEHLENGSSSLESKTLLETTDHPPKIENKPQLLATPISESVSTSSAAEDGASNGSQKVKWPRPRNPLVDDVSFLDKSKLRKVTERVRPEIQKVDERDSLLEQIRTKSFNLKPAMTSRPSIRDRGPNTNLQVVAILEKANAIRQAFAGSDEDDDSWSE</sequence>
<evidence type="ECO:0000313" key="5">
    <source>
        <dbReference type="EMBL" id="KAH6757127.1"/>
    </source>
</evidence>
<dbReference type="GO" id="GO:2000601">
    <property type="term" value="P:positive regulation of Arp2/3 complex-mediated actin nucleation"/>
    <property type="evidence" value="ECO:0007669"/>
    <property type="project" value="TreeGrafter"/>
</dbReference>
<feature type="region of interest" description="Disordered" evidence="3">
    <location>
        <begin position="1393"/>
        <end position="1437"/>
    </location>
</feature>
<feature type="region of interest" description="Disordered" evidence="3">
    <location>
        <begin position="426"/>
        <end position="480"/>
    </location>
</feature>
<protein>
    <recommendedName>
        <fullName evidence="2">Protein SCAR</fullName>
    </recommendedName>
    <alternativeName>
        <fullName evidence="2">Protein WAVE</fullName>
    </alternativeName>
</protein>
<feature type="compositionally biased region" description="Polar residues" evidence="3">
    <location>
        <begin position="713"/>
        <end position="722"/>
    </location>
</feature>
<comment type="function">
    <text evidence="2">Involved in regulation of actin and microtubule organization. Part of a WAVE complex that activates the Arp2/3 complex.</text>
</comment>
<reference evidence="5 6" key="1">
    <citation type="journal article" date="2021" name="Nat. Commun.">
        <title>Incipient diploidization of the medicinal plant Perilla within 10,000 years.</title>
        <authorList>
            <person name="Zhang Y."/>
            <person name="Shen Q."/>
            <person name="Leng L."/>
            <person name="Zhang D."/>
            <person name="Chen S."/>
            <person name="Shi Y."/>
            <person name="Ning Z."/>
            <person name="Chen S."/>
        </authorList>
    </citation>
    <scope>NUCLEOTIDE SEQUENCE [LARGE SCALE GENOMIC DNA]</scope>
    <source>
        <strain evidence="6">cv. PC099</strain>
    </source>
</reference>
<keyword evidence="2" id="KW-0963">Cytoplasm</keyword>
<feature type="compositionally biased region" description="Polar residues" evidence="3">
    <location>
        <begin position="1410"/>
        <end position="1429"/>
    </location>
</feature>
<dbReference type="Gene3D" id="1.20.5.340">
    <property type="match status" value="1"/>
</dbReference>
<dbReference type="InterPro" id="IPR003124">
    <property type="entry name" value="WH2_dom"/>
</dbReference>
<dbReference type="GO" id="GO:0034237">
    <property type="term" value="F:protein kinase A regulatory subunit binding"/>
    <property type="evidence" value="ECO:0007669"/>
    <property type="project" value="TreeGrafter"/>
</dbReference>
<dbReference type="PROSITE" id="PS51082">
    <property type="entry name" value="WH2"/>
    <property type="match status" value="1"/>
</dbReference>
<evidence type="ECO:0000313" key="6">
    <source>
        <dbReference type="Proteomes" id="UP001190926"/>
    </source>
</evidence>
<feature type="compositionally biased region" description="Low complexity" evidence="3">
    <location>
        <begin position="460"/>
        <end position="469"/>
    </location>
</feature>
<dbReference type="GO" id="GO:0030036">
    <property type="term" value="P:actin cytoskeleton organization"/>
    <property type="evidence" value="ECO:0007669"/>
    <property type="project" value="UniProtKB-UniRule"/>
</dbReference>
<feature type="compositionally biased region" description="Low complexity" evidence="3">
    <location>
        <begin position="436"/>
        <end position="448"/>
    </location>
</feature>
<feature type="compositionally biased region" description="Polar residues" evidence="3">
    <location>
        <begin position="1257"/>
        <end position="1281"/>
    </location>
</feature>
<evidence type="ECO:0000256" key="3">
    <source>
        <dbReference type="SAM" id="MobiDB-lite"/>
    </source>
</evidence>
<gene>
    <name evidence="5" type="ORF">C2S53_007965</name>
</gene>
<feature type="domain" description="WH2" evidence="4">
    <location>
        <begin position="1468"/>
        <end position="1486"/>
    </location>
</feature>
<comment type="subcellular location">
    <subcellularLocation>
        <location evidence="2">Cytoplasm</location>
        <location evidence="2">Cytoskeleton</location>
    </subcellularLocation>
</comment>
<evidence type="ECO:0000259" key="4">
    <source>
        <dbReference type="PROSITE" id="PS51082"/>
    </source>
</evidence>
<comment type="caution">
    <text evidence="5">The sequence shown here is derived from an EMBL/GenBank/DDBJ whole genome shotgun (WGS) entry which is preliminary data.</text>
</comment>
<dbReference type="GO" id="GO:0005856">
    <property type="term" value="C:cytoskeleton"/>
    <property type="evidence" value="ECO:0007669"/>
    <property type="project" value="UniProtKB-SubCell"/>
</dbReference>
<proteinExistence type="inferred from homology"/>
<feature type="compositionally biased region" description="Basic and acidic residues" evidence="3">
    <location>
        <begin position="1297"/>
        <end position="1327"/>
    </location>
</feature>
<accession>A0AAD4IQQ7</accession>
<dbReference type="Proteomes" id="UP001190926">
    <property type="component" value="Unassembled WGS sequence"/>
</dbReference>
<comment type="similarity">
    <text evidence="1 2">Belongs to the SCAR/WAVE family.</text>
</comment>
<dbReference type="PANTHER" id="PTHR12902">
    <property type="entry name" value="WASP-1"/>
    <property type="match status" value="1"/>
</dbReference>
<keyword evidence="6" id="KW-1185">Reference proteome</keyword>
<dbReference type="GO" id="GO:0003779">
    <property type="term" value="F:actin binding"/>
    <property type="evidence" value="ECO:0007669"/>
    <property type="project" value="UniProtKB-UniRule"/>
</dbReference>
<dbReference type="EMBL" id="SDAM02029495">
    <property type="protein sequence ID" value="KAH6757127.1"/>
    <property type="molecule type" value="Genomic_DNA"/>
</dbReference>
<dbReference type="InterPro" id="IPR028288">
    <property type="entry name" value="SCAR/WAVE_fam"/>
</dbReference>
<feature type="region of interest" description="Disordered" evidence="3">
    <location>
        <begin position="668"/>
        <end position="734"/>
    </location>
</feature>
<evidence type="ECO:0000256" key="2">
    <source>
        <dbReference type="RuleBase" id="RU367034"/>
    </source>
</evidence>
<feature type="region of interest" description="Disordered" evidence="3">
    <location>
        <begin position="1249"/>
        <end position="1281"/>
    </location>
</feature>
<dbReference type="Gene3D" id="6.10.280.150">
    <property type="match status" value="2"/>
</dbReference>
<feature type="compositionally biased region" description="Basic and acidic residues" evidence="3">
    <location>
        <begin position="279"/>
        <end position="301"/>
    </location>
</feature>
<organism evidence="5 6">
    <name type="scientific">Perilla frutescens var. hirtella</name>
    <name type="common">Perilla citriodora</name>
    <name type="synonym">Perilla setoyensis</name>
    <dbReference type="NCBI Taxonomy" id="608512"/>
    <lineage>
        <taxon>Eukaryota</taxon>
        <taxon>Viridiplantae</taxon>
        <taxon>Streptophyta</taxon>
        <taxon>Embryophyta</taxon>
        <taxon>Tracheophyta</taxon>
        <taxon>Spermatophyta</taxon>
        <taxon>Magnoliopsida</taxon>
        <taxon>eudicotyledons</taxon>
        <taxon>Gunneridae</taxon>
        <taxon>Pentapetalae</taxon>
        <taxon>asterids</taxon>
        <taxon>lamiids</taxon>
        <taxon>Lamiales</taxon>
        <taxon>Lamiaceae</taxon>
        <taxon>Nepetoideae</taxon>
        <taxon>Elsholtzieae</taxon>
        <taxon>Perilla</taxon>
    </lineage>
</organism>
<name>A0AAD4IQQ7_PERFH</name>
<feature type="region of interest" description="Disordered" evidence="3">
    <location>
        <begin position="567"/>
        <end position="592"/>
    </location>
</feature>
<feature type="region of interest" description="Disordered" evidence="3">
    <location>
        <begin position="1296"/>
        <end position="1328"/>
    </location>
</feature>
<feature type="compositionally biased region" description="Polar residues" evidence="3">
    <location>
        <begin position="695"/>
        <end position="705"/>
    </location>
</feature>
<dbReference type="GO" id="GO:0071933">
    <property type="term" value="F:Arp2/3 complex binding"/>
    <property type="evidence" value="ECO:0007669"/>
    <property type="project" value="TreeGrafter"/>
</dbReference>
<keyword evidence="2" id="KW-0206">Cytoskeleton</keyword>
<dbReference type="PANTHER" id="PTHR12902:SF1">
    <property type="entry name" value="WISKOTT-ALDRICH SYNDROME PROTEIN FAMILY MEMBER"/>
    <property type="match status" value="1"/>
</dbReference>